<dbReference type="RefSeq" id="WP_280832184.1">
    <property type="nucleotide sequence ID" value="NZ_JARXVE010000003.1"/>
</dbReference>
<dbReference type="EMBL" id="JARXVE010000003">
    <property type="protein sequence ID" value="MDH6195533.1"/>
    <property type="molecule type" value="Genomic_DNA"/>
</dbReference>
<dbReference type="SUPFAM" id="SSF51621">
    <property type="entry name" value="Phosphoenolpyruvate/pyruvate domain"/>
    <property type="match status" value="1"/>
</dbReference>
<proteinExistence type="predicted"/>
<reference evidence="1 2" key="1">
    <citation type="submission" date="2023-04" db="EMBL/GenBank/DDBJ databases">
        <title>Forest soil microbial communities from Buena Vista Peninsula, Colon Province, Panama.</title>
        <authorList>
            <person name="Bouskill N."/>
        </authorList>
    </citation>
    <scope>NUCLEOTIDE SEQUENCE [LARGE SCALE GENOMIC DNA]</scope>
    <source>
        <strain evidence="1 2">AC80</strain>
    </source>
</reference>
<dbReference type="PANTHER" id="PTHR42905:SF5">
    <property type="entry name" value="CARBOXYVINYL-CARBOXYPHOSPHONATE PHOSPHORYLMUTASE, CHLOROPLASTIC"/>
    <property type="match status" value="1"/>
</dbReference>
<accession>A0ABT6KXV0</accession>
<dbReference type="InterPro" id="IPR015813">
    <property type="entry name" value="Pyrv/PenolPyrv_kinase-like_dom"/>
</dbReference>
<dbReference type="Gene3D" id="3.20.20.60">
    <property type="entry name" value="Phosphoenolpyruvate-binding domains"/>
    <property type="match status" value="1"/>
</dbReference>
<name>A0ABT6KXV0_9MYCO</name>
<organism evidence="1 2">
    <name type="scientific">Mycolicibacterium frederiksbergense</name>
    <dbReference type="NCBI Taxonomy" id="117567"/>
    <lineage>
        <taxon>Bacteria</taxon>
        <taxon>Bacillati</taxon>
        <taxon>Actinomycetota</taxon>
        <taxon>Actinomycetes</taxon>
        <taxon>Mycobacteriales</taxon>
        <taxon>Mycobacteriaceae</taxon>
        <taxon>Mycolicibacterium</taxon>
    </lineage>
</organism>
<protein>
    <submittedName>
        <fullName evidence="1">2-methylisocitrate lyase-like PEP mutase family enzyme</fullName>
    </submittedName>
</protein>
<sequence>MRREEAHAKAGADIIFVEAPESKEQMRTIGTAFDVPVRSNQLHGGVTPILPPNKLQDMGFAAAIYPTVGLFAASQAVASVYHSLAQDHPVTDPLCIFGDFVDMIGFPKVSEFEQTYAEMLTQEQI</sequence>
<gene>
    <name evidence="1" type="ORF">M2272_002173</name>
</gene>
<dbReference type="Proteomes" id="UP001160130">
    <property type="component" value="Unassembled WGS sequence"/>
</dbReference>
<keyword evidence="2" id="KW-1185">Reference proteome</keyword>
<evidence type="ECO:0000313" key="2">
    <source>
        <dbReference type="Proteomes" id="UP001160130"/>
    </source>
</evidence>
<evidence type="ECO:0000313" key="1">
    <source>
        <dbReference type="EMBL" id="MDH6195533.1"/>
    </source>
</evidence>
<dbReference type="PANTHER" id="PTHR42905">
    <property type="entry name" value="PHOSPHOENOLPYRUVATE CARBOXYLASE"/>
    <property type="match status" value="1"/>
</dbReference>
<comment type="caution">
    <text evidence="1">The sequence shown here is derived from an EMBL/GenBank/DDBJ whole genome shotgun (WGS) entry which is preliminary data.</text>
</comment>
<dbReference type="InterPro" id="IPR040442">
    <property type="entry name" value="Pyrv_kinase-like_dom_sf"/>
</dbReference>